<dbReference type="Proteomes" id="UP000694005">
    <property type="component" value="Chromosome A09"/>
</dbReference>
<proteinExistence type="predicted"/>
<name>A0A8D9G0D5_BRACM</name>
<evidence type="ECO:0000313" key="3">
    <source>
        <dbReference type="Proteomes" id="UP000694005"/>
    </source>
</evidence>
<protein>
    <submittedName>
        <fullName evidence="2">Uncharacterized protein</fullName>
    </submittedName>
</protein>
<feature type="compositionally biased region" description="Basic residues" evidence="1">
    <location>
        <begin position="1"/>
        <end position="12"/>
    </location>
</feature>
<evidence type="ECO:0000256" key="1">
    <source>
        <dbReference type="SAM" id="MobiDB-lite"/>
    </source>
</evidence>
<evidence type="ECO:0000313" key="2">
    <source>
        <dbReference type="EMBL" id="CAG7864418.1"/>
    </source>
</evidence>
<sequence>MALSATKRRPHRQGTPLPGEVIMSDAGAGTSRGGGSQGGGYTKRWQNGAMALGAKLQPPRFVSPCAISNQEWN</sequence>
<reference evidence="2 3" key="1">
    <citation type="submission" date="2021-07" db="EMBL/GenBank/DDBJ databases">
        <authorList>
            <consortium name="Genoscope - CEA"/>
            <person name="William W."/>
        </authorList>
    </citation>
    <scope>NUCLEOTIDE SEQUENCE [LARGE SCALE GENOMIC DNA]</scope>
</reference>
<dbReference type="EMBL" id="LS974625">
    <property type="protein sequence ID" value="CAG7864418.1"/>
    <property type="molecule type" value="Genomic_DNA"/>
</dbReference>
<dbReference type="Gramene" id="A09p48850.2_BraZ1">
    <property type="protein sequence ID" value="A09p48850.2_BraZ1.CDS"/>
    <property type="gene ID" value="A09g48850.2_BraZ1"/>
</dbReference>
<organism evidence="2 3">
    <name type="scientific">Brassica campestris</name>
    <name type="common">Field mustard</name>
    <dbReference type="NCBI Taxonomy" id="3711"/>
    <lineage>
        <taxon>Eukaryota</taxon>
        <taxon>Viridiplantae</taxon>
        <taxon>Streptophyta</taxon>
        <taxon>Embryophyta</taxon>
        <taxon>Tracheophyta</taxon>
        <taxon>Spermatophyta</taxon>
        <taxon>Magnoliopsida</taxon>
        <taxon>eudicotyledons</taxon>
        <taxon>Gunneridae</taxon>
        <taxon>Pentapetalae</taxon>
        <taxon>rosids</taxon>
        <taxon>malvids</taxon>
        <taxon>Brassicales</taxon>
        <taxon>Brassicaceae</taxon>
        <taxon>Brassiceae</taxon>
        <taxon>Brassica</taxon>
    </lineage>
</organism>
<accession>A0A8D9G0D5</accession>
<dbReference type="AlphaFoldDB" id="A0A8D9G0D5"/>
<gene>
    <name evidence="2" type="ORF">BRAPAZ1V2_A09P48850.2</name>
</gene>
<feature type="region of interest" description="Disordered" evidence="1">
    <location>
        <begin position="1"/>
        <end position="44"/>
    </location>
</feature>
<feature type="compositionally biased region" description="Gly residues" evidence="1">
    <location>
        <begin position="30"/>
        <end position="41"/>
    </location>
</feature>